<evidence type="ECO:0000313" key="1">
    <source>
        <dbReference type="EMBL" id="CRZ05212.1"/>
    </source>
</evidence>
<reference evidence="1" key="1">
    <citation type="submission" date="2015-04" db="EMBL/GenBank/DDBJ databases">
        <title>The genome sequence of the plant pathogenic Rhizarian Plasmodiophora brassicae reveals insights in its biotrophic life cycle and the origin of chitin synthesis.</title>
        <authorList>
            <person name="Schwelm A."/>
            <person name="Fogelqvist J."/>
            <person name="Knaust A."/>
            <person name="Julke S."/>
            <person name="Lilja T."/>
            <person name="Dhandapani V."/>
            <person name="Bonilla-Rosso G."/>
            <person name="Karlsson M."/>
            <person name="Shevchenko A."/>
            <person name="Choi S.R."/>
            <person name="Kim H.G."/>
            <person name="Park J.Y."/>
            <person name="Lim Y.P."/>
            <person name="Ludwig-Muller J."/>
            <person name="Dixelius C."/>
        </authorList>
    </citation>
    <scope>NUCLEOTIDE SEQUENCE</scope>
    <source>
        <tissue evidence="1">Potato root galls</tissue>
    </source>
</reference>
<organism evidence="1">
    <name type="scientific">Spongospora subterranea</name>
    <dbReference type="NCBI Taxonomy" id="70186"/>
    <lineage>
        <taxon>Eukaryota</taxon>
        <taxon>Sar</taxon>
        <taxon>Rhizaria</taxon>
        <taxon>Endomyxa</taxon>
        <taxon>Phytomyxea</taxon>
        <taxon>Plasmodiophorida</taxon>
        <taxon>Plasmodiophoridae</taxon>
        <taxon>Spongospora</taxon>
    </lineage>
</organism>
<proteinExistence type="predicted"/>
<name>A0A0H5QU09_9EUKA</name>
<protein>
    <submittedName>
        <fullName evidence="1">Uncharacterized protein</fullName>
    </submittedName>
</protein>
<dbReference type="AlphaFoldDB" id="A0A0H5QU09"/>
<accession>A0A0H5QU09</accession>
<dbReference type="EMBL" id="HACM01004772">
    <property type="protein sequence ID" value="CRZ05214.1"/>
    <property type="molecule type" value="Transcribed_RNA"/>
</dbReference>
<dbReference type="EMBL" id="HACM01004770">
    <property type="protein sequence ID" value="CRZ05212.1"/>
    <property type="molecule type" value="Transcribed_RNA"/>
</dbReference>
<sequence>PLNGRSGHQSVFVQFDCFVFMGPNSVPLDVDHLRIPSMLILLLTQQEILFIVMIIEILKNQAANSFWLEFETKKFASNVCCRAKNLSPPTKVFSVSVMVVWMMSI</sequence>
<feature type="non-terminal residue" evidence="1">
    <location>
        <position position="1"/>
    </location>
</feature>